<dbReference type="PIRSF" id="PIRSF000239">
    <property type="entry name" value="AHPC"/>
    <property type="match status" value="1"/>
</dbReference>
<keyword evidence="4" id="KW-0575">Peroxidase</keyword>
<evidence type="ECO:0000259" key="3">
    <source>
        <dbReference type="PROSITE" id="PS51352"/>
    </source>
</evidence>
<dbReference type="EC" id="1.11.1.15" evidence="4"/>
<dbReference type="Proteomes" id="UP000837932">
    <property type="component" value="Unassembled WGS sequence"/>
</dbReference>
<dbReference type="RefSeq" id="WP_238806589.1">
    <property type="nucleotide sequence ID" value="NZ_CAKLPY010000002.1"/>
</dbReference>
<proteinExistence type="predicted"/>
<keyword evidence="5" id="KW-1185">Reference proteome</keyword>
<protein>
    <submittedName>
        <fullName evidence="4">Alkyl hydroperoxide reductase E</fullName>
        <ecNumber evidence="4">1.11.1.15</ecNumber>
    </submittedName>
</protein>
<dbReference type="Pfam" id="PF00578">
    <property type="entry name" value="AhpC-TSA"/>
    <property type="match status" value="1"/>
</dbReference>
<accession>A0ABN8EST3</accession>
<dbReference type="InterPro" id="IPR036249">
    <property type="entry name" value="Thioredoxin-like_sf"/>
</dbReference>
<dbReference type="InterPro" id="IPR050455">
    <property type="entry name" value="Tpx_Peroxidase_subfamily"/>
</dbReference>
<evidence type="ECO:0000256" key="2">
    <source>
        <dbReference type="ARBA" id="ARBA00023284"/>
    </source>
</evidence>
<dbReference type="SUPFAM" id="SSF52833">
    <property type="entry name" value="Thioredoxin-like"/>
    <property type="match status" value="1"/>
</dbReference>
<dbReference type="Gene3D" id="3.40.30.10">
    <property type="entry name" value="Glutaredoxin"/>
    <property type="match status" value="1"/>
</dbReference>
<comment type="caution">
    <text evidence="4">The sequence shown here is derived from an EMBL/GenBank/DDBJ whole genome shotgun (WGS) entry which is preliminary data.</text>
</comment>
<dbReference type="PROSITE" id="PS51352">
    <property type="entry name" value="THIOREDOXIN_2"/>
    <property type="match status" value="1"/>
</dbReference>
<dbReference type="InterPro" id="IPR024706">
    <property type="entry name" value="Peroxiredoxin_AhpC-typ"/>
</dbReference>
<dbReference type="GO" id="GO:0004601">
    <property type="term" value="F:peroxidase activity"/>
    <property type="evidence" value="ECO:0007669"/>
    <property type="project" value="UniProtKB-KW"/>
</dbReference>
<dbReference type="InterPro" id="IPR000866">
    <property type="entry name" value="AhpC/TSA"/>
</dbReference>
<feature type="domain" description="Thioredoxin" evidence="3">
    <location>
        <begin position="3"/>
        <end position="155"/>
    </location>
</feature>
<reference evidence="4" key="1">
    <citation type="submission" date="2021-12" db="EMBL/GenBank/DDBJ databases">
        <authorList>
            <person name="Rodrigo-Torres L."/>
            <person name="Arahal R. D."/>
            <person name="Lucena T."/>
        </authorList>
    </citation>
    <scope>NUCLEOTIDE SEQUENCE</scope>
    <source>
        <strain evidence="4">CECT 8858</strain>
    </source>
</reference>
<dbReference type="PANTHER" id="PTHR43110">
    <property type="entry name" value="THIOL PEROXIDASE"/>
    <property type="match status" value="1"/>
</dbReference>
<dbReference type="InterPro" id="IPR013766">
    <property type="entry name" value="Thioredoxin_domain"/>
</dbReference>
<organism evidence="4 5">
    <name type="scientific">Emticicia aquatica</name>
    <dbReference type="NCBI Taxonomy" id="1681835"/>
    <lineage>
        <taxon>Bacteria</taxon>
        <taxon>Pseudomonadati</taxon>
        <taxon>Bacteroidota</taxon>
        <taxon>Cytophagia</taxon>
        <taxon>Cytophagales</taxon>
        <taxon>Leadbetterellaceae</taxon>
        <taxon>Emticicia</taxon>
    </lineage>
</organism>
<keyword evidence="2" id="KW-0676">Redox-active center</keyword>
<gene>
    <name evidence="4" type="primary">ahpE</name>
    <name evidence="4" type="ORF">EMA8858_02145</name>
</gene>
<evidence type="ECO:0000313" key="4">
    <source>
        <dbReference type="EMBL" id="CAH0996017.1"/>
    </source>
</evidence>
<sequence length="155" mass="17236">MSLKVGEQAPDFKLFSSDKKEVNLSDYRGKNVVVLFFPLAFTGVCTAELCQMRDDIASYSKLNSDILGISVDSLFTLDKFKKEQNLPFPLLSDFNKEVSQSYGAFYDSFVFGMHGVSKRSAFVIDKDGVIQYAEVLESAGDLPNFEAVKTTLEAL</sequence>
<dbReference type="EMBL" id="CAKLPY010000002">
    <property type="protein sequence ID" value="CAH0996017.1"/>
    <property type="molecule type" value="Genomic_DNA"/>
</dbReference>
<evidence type="ECO:0000313" key="5">
    <source>
        <dbReference type="Proteomes" id="UP000837932"/>
    </source>
</evidence>
<name>A0ABN8EST3_9BACT</name>
<keyword evidence="1 4" id="KW-0560">Oxidoreductase</keyword>
<dbReference type="PANTHER" id="PTHR43110:SF1">
    <property type="entry name" value="THIOL PEROXIDASE"/>
    <property type="match status" value="1"/>
</dbReference>
<evidence type="ECO:0000256" key="1">
    <source>
        <dbReference type="ARBA" id="ARBA00023002"/>
    </source>
</evidence>